<evidence type="ECO:0000313" key="4">
    <source>
        <dbReference type="EMBL" id="HIZ30236.1"/>
    </source>
</evidence>
<keyword evidence="2" id="KW-0472">Membrane</keyword>
<feature type="transmembrane region" description="Helical" evidence="2">
    <location>
        <begin position="20"/>
        <end position="42"/>
    </location>
</feature>
<dbReference type="InterPro" id="IPR036514">
    <property type="entry name" value="SGNH_hydro_sf"/>
</dbReference>
<accession>A0A9D2E3R4</accession>
<dbReference type="EMBL" id="DXBV01000029">
    <property type="protein sequence ID" value="HIZ30236.1"/>
    <property type="molecule type" value="Genomic_DNA"/>
</dbReference>
<feature type="compositionally biased region" description="Polar residues" evidence="1">
    <location>
        <begin position="88"/>
        <end position="97"/>
    </location>
</feature>
<reference evidence="4" key="1">
    <citation type="journal article" date="2021" name="PeerJ">
        <title>Extensive microbial diversity within the chicken gut microbiome revealed by metagenomics and culture.</title>
        <authorList>
            <person name="Gilroy R."/>
            <person name="Ravi A."/>
            <person name="Getino M."/>
            <person name="Pursley I."/>
            <person name="Horton D.L."/>
            <person name="Alikhan N.F."/>
            <person name="Baker D."/>
            <person name="Gharbi K."/>
            <person name="Hall N."/>
            <person name="Watson M."/>
            <person name="Adriaenssens E.M."/>
            <person name="Foster-Nyarko E."/>
            <person name="Jarju S."/>
            <person name="Secka A."/>
            <person name="Antonio M."/>
            <person name="Oren A."/>
            <person name="Chaudhuri R.R."/>
            <person name="La Ragione R."/>
            <person name="Hildebrand F."/>
            <person name="Pallen M.J."/>
        </authorList>
    </citation>
    <scope>NUCLEOTIDE SEQUENCE</scope>
    <source>
        <strain evidence="4">ChiGjej4B4-18154</strain>
    </source>
</reference>
<dbReference type="SUPFAM" id="SSF52266">
    <property type="entry name" value="SGNH hydrolase"/>
    <property type="match status" value="1"/>
</dbReference>
<sequence>MATYREFREQVKRRRRRKFILRLSLLIVAAAAVCGVAFFALYTVITGAGWKPGDAQMVASGSTSASETSQPASAPESGTAPESEPAGWNTSTPVEPTLDQTVTGADYRMLAVGANAAVDYSFFDRAAILGDSVSQGWNIYESPMKAHAFICAYKSIGPNAVVNKQTANPGDASGRGEENIYETIINSNPLRLYILLGTNALVRDGEATEQSFLSYYSQMLDMFKADLGDEVDIYVQSITPVRPGASQPGLYKERIQRVNTQLAVLAREKGCHFVNIYEALQDENGDLREDLAAQDKVHLNQNAYPIMAEYLATHTV</sequence>
<organism evidence="4 5">
    <name type="scientific">Candidatus Allofournierella merdipullorum</name>
    <dbReference type="NCBI Taxonomy" id="2838595"/>
    <lineage>
        <taxon>Bacteria</taxon>
        <taxon>Bacillati</taxon>
        <taxon>Bacillota</taxon>
        <taxon>Clostridia</taxon>
        <taxon>Eubacteriales</taxon>
        <taxon>Oscillospiraceae</taxon>
        <taxon>Allofournierella</taxon>
    </lineage>
</organism>
<comment type="caution">
    <text evidence="4">The sequence shown here is derived from an EMBL/GenBank/DDBJ whole genome shotgun (WGS) entry which is preliminary data.</text>
</comment>
<dbReference type="Proteomes" id="UP000824035">
    <property type="component" value="Unassembled WGS sequence"/>
</dbReference>
<feature type="compositionally biased region" description="Polar residues" evidence="1">
    <location>
        <begin position="59"/>
        <end position="72"/>
    </location>
</feature>
<feature type="domain" description="SGNH hydrolase-type esterase" evidence="3">
    <location>
        <begin position="128"/>
        <end position="304"/>
    </location>
</feature>
<evidence type="ECO:0000256" key="2">
    <source>
        <dbReference type="SAM" id="Phobius"/>
    </source>
</evidence>
<proteinExistence type="predicted"/>
<keyword evidence="2" id="KW-0812">Transmembrane</keyword>
<protein>
    <submittedName>
        <fullName evidence="4">Lipase</fullName>
    </submittedName>
</protein>
<name>A0A9D2E3R4_9FIRM</name>
<dbReference type="AlphaFoldDB" id="A0A9D2E3R4"/>
<dbReference type="Gene3D" id="3.40.50.1110">
    <property type="entry name" value="SGNH hydrolase"/>
    <property type="match status" value="1"/>
</dbReference>
<evidence type="ECO:0000259" key="3">
    <source>
        <dbReference type="Pfam" id="PF13472"/>
    </source>
</evidence>
<feature type="region of interest" description="Disordered" evidence="1">
    <location>
        <begin position="56"/>
        <end position="97"/>
    </location>
</feature>
<gene>
    <name evidence="4" type="ORF">H9813_03240</name>
</gene>
<keyword evidence="2" id="KW-1133">Transmembrane helix</keyword>
<dbReference type="Pfam" id="PF13472">
    <property type="entry name" value="Lipase_GDSL_2"/>
    <property type="match status" value="1"/>
</dbReference>
<evidence type="ECO:0000313" key="5">
    <source>
        <dbReference type="Proteomes" id="UP000824035"/>
    </source>
</evidence>
<dbReference type="RefSeq" id="WP_394969482.1">
    <property type="nucleotide sequence ID" value="NZ_CALXHM010000046.1"/>
</dbReference>
<evidence type="ECO:0000256" key="1">
    <source>
        <dbReference type="SAM" id="MobiDB-lite"/>
    </source>
</evidence>
<dbReference type="InterPro" id="IPR013830">
    <property type="entry name" value="SGNH_hydro"/>
</dbReference>
<reference evidence="4" key="2">
    <citation type="submission" date="2021-04" db="EMBL/GenBank/DDBJ databases">
        <authorList>
            <person name="Gilroy R."/>
        </authorList>
    </citation>
    <scope>NUCLEOTIDE SEQUENCE</scope>
    <source>
        <strain evidence="4">ChiGjej4B4-18154</strain>
    </source>
</reference>